<evidence type="ECO:0000313" key="3">
    <source>
        <dbReference type="Proteomes" id="UP000024635"/>
    </source>
</evidence>
<keyword evidence="3" id="KW-1185">Reference proteome</keyword>
<protein>
    <submittedName>
        <fullName evidence="2">Uncharacterized protein</fullName>
    </submittedName>
</protein>
<comment type="caution">
    <text evidence="2">The sequence shown here is derived from an EMBL/GenBank/DDBJ whole genome shotgun (WGS) entry which is preliminary data.</text>
</comment>
<dbReference type="EMBL" id="JARK01001616">
    <property type="protein sequence ID" value="EYB86355.1"/>
    <property type="molecule type" value="Genomic_DNA"/>
</dbReference>
<dbReference type="AlphaFoldDB" id="A0A016S6Q0"/>
<accession>A0A016S6Q0</accession>
<sequence>MDGSPVDASDIEVEVARDTEPPSDYYSLDTTLFFETVELHDERPHLLKTVNGETIRINPSEEVDVDAFLPQYSSCAPLFLNTCNCSSAQFVIGFLLRPILTNKTLYILLSSRSTCG</sequence>
<gene>
    <name evidence="2" type="primary">Acey_s0280.g1215</name>
    <name evidence="2" type="ORF">Y032_0280g1215</name>
</gene>
<dbReference type="Proteomes" id="UP000024635">
    <property type="component" value="Unassembled WGS sequence"/>
</dbReference>
<proteinExistence type="predicted"/>
<evidence type="ECO:0000313" key="2">
    <source>
        <dbReference type="EMBL" id="EYB86355.1"/>
    </source>
</evidence>
<organism evidence="2 3">
    <name type="scientific">Ancylostoma ceylanicum</name>
    <dbReference type="NCBI Taxonomy" id="53326"/>
    <lineage>
        <taxon>Eukaryota</taxon>
        <taxon>Metazoa</taxon>
        <taxon>Ecdysozoa</taxon>
        <taxon>Nematoda</taxon>
        <taxon>Chromadorea</taxon>
        <taxon>Rhabditida</taxon>
        <taxon>Rhabditina</taxon>
        <taxon>Rhabditomorpha</taxon>
        <taxon>Strongyloidea</taxon>
        <taxon>Ancylostomatidae</taxon>
        <taxon>Ancylostomatinae</taxon>
        <taxon>Ancylostoma</taxon>
    </lineage>
</organism>
<dbReference type="OrthoDB" id="10549497at2759"/>
<evidence type="ECO:0000256" key="1">
    <source>
        <dbReference type="SAM" id="MobiDB-lite"/>
    </source>
</evidence>
<reference evidence="3" key="1">
    <citation type="journal article" date="2015" name="Nat. Genet.">
        <title>The genome and transcriptome of the zoonotic hookworm Ancylostoma ceylanicum identify infection-specific gene families.</title>
        <authorList>
            <person name="Schwarz E.M."/>
            <person name="Hu Y."/>
            <person name="Antoshechkin I."/>
            <person name="Miller M.M."/>
            <person name="Sternberg P.W."/>
            <person name="Aroian R.V."/>
        </authorList>
    </citation>
    <scope>NUCLEOTIDE SEQUENCE</scope>
    <source>
        <strain evidence="3">HY135</strain>
    </source>
</reference>
<name>A0A016S6Q0_9BILA</name>
<feature type="region of interest" description="Disordered" evidence="1">
    <location>
        <begin position="1"/>
        <end position="20"/>
    </location>
</feature>